<keyword evidence="4" id="KW-0548">Nucleotidyltransferase</keyword>
<evidence type="ECO:0000259" key="8">
    <source>
        <dbReference type="SMART" id="SM00778"/>
    </source>
</evidence>
<dbReference type="InterPro" id="IPR034154">
    <property type="entry name" value="TOPRIM_DnaG/twinkle"/>
</dbReference>
<dbReference type="SMART" id="SM00493">
    <property type="entry name" value="TOPRIM"/>
    <property type="match status" value="1"/>
</dbReference>
<dbReference type="Pfam" id="PF08273">
    <property type="entry name" value="Zn_Ribbon_Prim"/>
    <property type="match status" value="1"/>
</dbReference>
<evidence type="ECO:0000259" key="7">
    <source>
        <dbReference type="SMART" id="SM00493"/>
    </source>
</evidence>
<evidence type="ECO:0000256" key="4">
    <source>
        <dbReference type="ARBA" id="ARBA00022695"/>
    </source>
</evidence>
<dbReference type="SUPFAM" id="SSF57783">
    <property type="entry name" value="Zinc beta-ribbon"/>
    <property type="match status" value="1"/>
</dbReference>
<evidence type="ECO:0000256" key="6">
    <source>
        <dbReference type="ARBA" id="ARBA00023163"/>
    </source>
</evidence>
<dbReference type="AlphaFoldDB" id="A0A0F1B4Q2"/>
<dbReference type="SMART" id="SM00778">
    <property type="entry name" value="Prim_Zn_Ribbon"/>
    <property type="match status" value="1"/>
</dbReference>
<dbReference type="InterPro" id="IPR013237">
    <property type="entry name" value="Phage_T7_Gp4_N"/>
</dbReference>
<keyword evidence="5" id="KW-0235">DNA replication</keyword>
<sequence length="890" mass="97217">MTTQTVTQISAAARGKWPVILQMLRIDIPENGRHGPCPKCGGKDRFRLDDLDGRGTWICSQCGNGDGLDLVKLMTGYGVRKAAQEVAQVLNASDVQELPVKPARQKAPKRDMSLTVAALMKESRTGESLYLTGKGFAGYPVSLTGSVQHISGKDFPAGSLLLPLTTNTGAVTGAQLIAPAGEKSILPGSTMKGAFVALNPLPSEPPVQVVIAEGYATALTVSQLTAGCVVAAISAGNLPNVAQSLRARWPEVKIIIAGDNDFHDGGENPGRSFAERAAKAVGGWMTLPPGEMKADWNDFHREHGITRAREAFRNGLVLCGEGRTQLPHGFRLTQEYLWYEKQVQRNGETEIQNVKICNPLRVTAITCDADGGNFGRLLEWEDTWGERRRWAMPMEMLSGSGEELRRVLLVNGLSYISTTGEARARLMEYISLCKPERRVTCVSRTGWHGQVYVLQDEVSGEGAEGVILQTTSVQGRDFRVSGTTEEWREHVSRYCTGNSRVAFAVSLAFAAPLLRLVGMDGGGYHLKGESTDGKTTTMKAATSVCGGPDYWQTWRATGNALEGCASRRNDAAMMLDEIREVDGREAGNIAYMLANGQGKGRAGTDGELRTRKQWRLLFFSTGELSLTEHAAKAGERTFAGMEVRMIQIPSDSGKFGVFEELHGFDSGKALAEHLEWATSSYYGSPFREWLKALTADLNGLTAQAKSLMKEYTAALTPKDAGNQVGRAVNRFALVAMAGELATRLGITGWPEGEALRATRVCLNAWLKDRGHTANQEDIAALEQVRSFFTANQYSRFADWHDERNRPGNMVGWRRVEKGSTAQGTEAVTTFYVMPSGWKEICRGFDPRKVARLCADRGYLLPSADGKLQTTVRPPEMNPRRLYVFNSEVPG</sequence>
<dbReference type="InterPro" id="IPR006171">
    <property type="entry name" value="TOPRIM_dom"/>
</dbReference>
<evidence type="ECO:0000256" key="2">
    <source>
        <dbReference type="ARBA" id="ARBA00022515"/>
    </source>
</evidence>
<protein>
    <submittedName>
        <fullName evidence="9">Alkaline-shock protein</fullName>
    </submittedName>
</protein>
<dbReference type="Gene3D" id="3.90.580.10">
    <property type="entry name" value="Zinc finger, CHC2-type domain"/>
    <property type="match status" value="1"/>
</dbReference>
<dbReference type="Pfam" id="PF06048">
    <property type="entry name" value="DUF927"/>
    <property type="match status" value="1"/>
</dbReference>
<evidence type="ECO:0000313" key="10">
    <source>
        <dbReference type="Proteomes" id="UP000033352"/>
    </source>
</evidence>
<comment type="caution">
    <text evidence="9">The sequence shown here is derived from an EMBL/GenBank/DDBJ whole genome shotgun (WGS) entry which is preliminary data.</text>
</comment>
<dbReference type="GO" id="GO:1990077">
    <property type="term" value="C:primosome complex"/>
    <property type="evidence" value="ECO:0007669"/>
    <property type="project" value="UniProtKB-KW"/>
</dbReference>
<dbReference type="RefSeq" id="WP_045285121.1">
    <property type="nucleotide sequence ID" value="NZ_JZYX01000011.1"/>
</dbReference>
<dbReference type="GO" id="GO:0008270">
    <property type="term" value="F:zinc ion binding"/>
    <property type="evidence" value="ECO:0007669"/>
    <property type="project" value="InterPro"/>
</dbReference>
<dbReference type="GO" id="GO:0006269">
    <property type="term" value="P:DNA replication, synthesis of primer"/>
    <property type="evidence" value="ECO:0007669"/>
    <property type="project" value="UniProtKB-KW"/>
</dbReference>
<dbReference type="PATRIC" id="fig|1619248.3.peg.404"/>
<dbReference type="CDD" id="cd01029">
    <property type="entry name" value="TOPRIM_primases"/>
    <property type="match status" value="1"/>
</dbReference>
<evidence type="ECO:0000256" key="5">
    <source>
        <dbReference type="ARBA" id="ARBA00022705"/>
    </source>
</evidence>
<dbReference type="InterPro" id="IPR009270">
    <property type="entry name" value="DUF927"/>
</dbReference>
<evidence type="ECO:0000256" key="1">
    <source>
        <dbReference type="ARBA" id="ARBA00022478"/>
    </source>
</evidence>
<dbReference type="Gene3D" id="3.40.1360.10">
    <property type="match status" value="1"/>
</dbReference>
<dbReference type="InterPro" id="IPR036977">
    <property type="entry name" value="DNA_primase_Znf_CHC2"/>
</dbReference>
<reference evidence="9 10" key="1">
    <citation type="submission" date="2015-03" db="EMBL/GenBank/DDBJ databases">
        <authorList>
            <person name="McCorrison J."/>
            <person name="Sanka R."/>
            <person name="Adams M."/>
            <person name="Brinkac L."/>
            <person name="Nierman W."/>
            <person name="Sutton G."/>
            <person name="Nelson K."/>
            <person name="Kiedrowski L."/>
            <person name="Guerrero D."/>
            <person name="Bonomo R."/>
        </authorList>
    </citation>
    <scope>NUCLEOTIDE SEQUENCE [LARGE SCALE GENOMIC DNA]</scope>
    <source>
        <strain evidence="9 10">35699</strain>
    </source>
</reference>
<feature type="domain" description="DNA primase/helicase Gp4 N-terminal Bacteriophage T7-like" evidence="8">
    <location>
        <begin position="32"/>
        <end position="68"/>
    </location>
</feature>
<proteinExistence type="predicted"/>
<dbReference type="GO" id="GO:0003677">
    <property type="term" value="F:DNA binding"/>
    <property type="evidence" value="ECO:0007669"/>
    <property type="project" value="InterPro"/>
</dbReference>
<dbReference type="Pfam" id="PF13362">
    <property type="entry name" value="Toprim_3"/>
    <property type="match status" value="1"/>
</dbReference>
<keyword evidence="1" id="KW-0240">DNA-directed RNA polymerase</keyword>
<keyword evidence="6" id="KW-0804">Transcription</keyword>
<evidence type="ECO:0000256" key="3">
    <source>
        <dbReference type="ARBA" id="ARBA00022679"/>
    </source>
</evidence>
<organism evidence="9 10">
    <name type="scientific">Enterobacter sichuanensis</name>
    <dbReference type="NCBI Taxonomy" id="2071710"/>
    <lineage>
        <taxon>Bacteria</taxon>
        <taxon>Pseudomonadati</taxon>
        <taxon>Pseudomonadota</taxon>
        <taxon>Gammaproteobacteria</taxon>
        <taxon>Enterobacterales</taxon>
        <taxon>Enterobacteriaceae</taxon>
        <taxon>Enterobacter</taxon>
        <taxon>Enterobacter cloacae complex</taxon>
    </lineage>
</organism>
<feature type="domain" description="Toprim" evidence="7">
    <location>
        <begin position="207"/>
        <end position="286"/>
    </location>
</feature>
<keyword evidence="3" id="KW-0808">Transferase</keyword>
<dbReference type="GO" id="GO:0000428">
    <property type="term" value="C:DNA-directed RNA polymerase complex"/>
    <property type="evidence" value="ECO:0007669"/>
    <property type="project" value="UniProtKB-KW"/>
</dbReference>
<dbReference type="GO" id="GO:0016779">
    <property type="term" value="F:nucleotidyltransferase activity"/>
    <property type="evidence" value="ECO:0007669"/>
    <property type="project" value="UniProtKB-KW"/>
</dbReference>
<name>A0A0F1B4Q2_9ENTR</name>
<gene>
    <name evidence="9" type="ORF">SS37_07200</name>
</gene>
<accession>A0A0F1B4Q2</accession>
<dbReference type="OrthoDB" id="784829at2"/>
<dbReference type="EMBL" id="JZYX01000011">
    <property type="protein sequence ID" value="KJN29301.1"/>
    <property type="molecule type" value="Genomic_DNA"/>
</dbReference>
<keyword evidence="2" id="KW-0639">Primosome</keyword>
<dbReference type="Proteomes" id="UP000033352">
    <property type="component" value="Unassembled WGS sequence"/>
</dbReference>
<evidence type="ECO:0000313" key="9">
    <source>
        <dbReference type="EMBL" id="KJN29301.1"/>
    </source>
</evidence>
<dbReference type="GO" id="GO:0004386">
    <property type="term" value="F:helicase activity"/>
    <property type="evidence" value="ECO:0007669"/>
    <property type="project" value="InterPro"/>
</dbReference>